<dbReference type="AlphaFoldDB" id="A0A8H7EWH0"/>
<comment type="caution">
    <text evidence="3">The sequence shown here is derived from an EMBL/GenBank/DDBJ whole genome shotgun (WGS) entry which is preliminary data.</text>
</comment>
<protein>
    <recommendedName>
        <fullName evidence="2">Nephrocystin 3-like N-terminal domain-containing protein</fullName>
    </recommendedName>
</protein>
<gene>
    <name evidence="3" type="ORF">Agabi119p4_10667</name>
</gene>
<dbReference type="Pfam" id="PF24883">
    <property type="entry name" value="NPHP3_N"/>
    <property type="match status" value="1"/>
</dbReference>
<dbReference type="SUPFAM" id="SSF52540">
    <property type="entry name" value="P-loop containing nucleoside triphosphate hydrolases"/>
    <property type="match status" value="1"/>
</dbReference>
<accession>A0A8H7EWH0</accession>
<evidence type="ECO:0000259" key="2">
    <source>
        <dbReference type="Pfam" id="PF24883"/>
    </source>
</evidence>
<dbReference type="InterPro" id="IPR027417">
    <property type="entry name" value="P-loop_NTPase"/>
</dbReference>
<evidence type="ECO:0000313" key="3">
    <source>
        <dbReference type="EMBL" id="KAF7761258.1"/>
    </source>
</evidence>
<dbReference type="Gene3D" id="3.40.50.300">
    <property type="entry name" value="P-loop containing nucleotide triphosphate hydrolases"/>
    <property type="match status" value="1"/>
</dbReference>
<organism evidence="3 4">
    <name type="scientific">Agaricus bisporus var. burnettii</name>
    <dbReference type="NCBI Taxonomy" id="192524"/>
    <lineage>
        <taxon>Eukaryota</taxon>
        <taxon>Fungi</taxon>
        <taxon>Dikarya</taxon>
        <taxon>Basidiomycota</taxon>
        <taxon>Agaricomycotina</taxon>
        <taxon>Agaricomycetes</taxon>
        <taxon>Agaricomycetidae</taxon>
        <taxon>Agaricales</taxon>
        <taxon>Agaricineae</taxon>
        <taxon>Agaricaceae</taxon>
        <taxon>Agaricus</taxon>
    </lineage>
</organism>
<feature type="domain" description="Nephrocystin 3-like N-terminal" evidence="2">
    <location>
        <begin position="117"/>
        <end position="206"/>
    </location>
</feature>
<sequence>MAPRRKRDKLMEWLRGFFPSMKTGQQHYTGPGGFFNNAEGFILNDPIMTSVHVDNTTVINMQGAVTQIMDLLSRHIIRGAAYDSSARTPPPRCHPDTRLKLIARITAWFEGRVLLKLLLWITGPAGVGKSAVVQTFAEYLNKSGLLGESIFISRPNKRNNPHGVFITIAYQLATRIEAYRDYVVEKISRDPESLSGNMQTQFTTFIIEPFVEKKIGVGGKRWGILLDGRTLVQV</sequence>
<keyword evidence="1" id="KW-0677">Repeat</keyword>
<proteinExistence type="predicted"/>
<evidence type="ECO:0000256" key="1">
    <source>
        <dbReference type="ARBA" id="ARBA00022737"/>
    </source>
</evidence>
<name>A0A8H7EWH0_AGABI</name>
<dbReference type="Proteomes" id="UP000629468">
    <property type="component" value="Unassembled WGS sequence"/>
</dbReference>
<dbReference type="EMBL" id="JABXXO010000014">
    <property type="protein sequence ID" value="KAF7761258.1"/>
    <property type="molecule type" value="Genomic_DNA"/>
</dbReference>
<reference evidence="3 4" key="1">
    <citation type="journal article" name="Sci. Rep.">
        <title>Telomere-to-telomere assembled and centromere annotated genomes of the two main subspecies of the button mushroom Agaricus bisporus reveal especially polymorphic chromosome ends.</title>
        <authorList>
            <person name="Sonnenberg A.S.M."/>
            <person name="Sedaghat-Telgerd N."/>
            <person name="Lavrijssen B."/>
            <person name="Ohm R.A."/>
            <person name="Hendrickx P.M."/>
            <person name="Scholtmeijer K."/>
            <person name="Baars J.J.P."/>
            <person name="van Peer A."/>
        </authorList>
    </citation>
    <scope>NUCLEOTIDE SEQUENCE [LARGE SCALE GENOMIC DNA]</scope>
    <source>
        <strain evidence="3 4">H119_p4</strain>
    </source>
</reference>
<evidence type="ECO:0000313" key="4">
    <source>
        <dbReference type="Proteomes" id="UP000629468"/>
    </source>
</evidence>
<dbReference type="InterPro" id="IPR056884">
    <property type="entry name" value="NPHP3-like_N"/>
</dbReference>